<name>A0A1F6VQA2_9BACT</name>
<dbReference type="Proteomes" id="UP000177112">
    <property type="component" value="Unassembled WGS sequence"/>
</dbReference>
<keyword evidence="1" id="KW-0472">Membrane</keyword>
<sequence>MKKYFKENKKKFSFADRQKGSAMLIAIIFFLFISLAIISGLVSPSIREFKNANTNLNSKKSFFLSESGSEDTFYRILKNKLISENETIVIDSNSVSTTITTLLGSIKQIISLGDVSSYQRKNNLTLKAEGTIIFKYGTQAGQGGFIFQNNSYANGSIYSNGNIIGSNGAYVTGSASSAGSTGLISNMRVGYNGAGDARANTVRDSTVTGVIYCQTGSGNNSSCDTSQANPVVQDFPISDLDIAKWENDATSGGTTNGNLTILSPTTIGPRKIEGNLTVSSFLTVSGTIYVTGNIIINGTMKLSSSYGATSAVIVSEGYIIINNGAVLRDSGTFGSYMLLLSKSGCDASILESLCNGNNAIQVSNNSNISIINAQKGTVYFSNNASVKEVVGHTIFLKNNVGINYSGSVVSANFTSESLTSWIIDGWGEE</sequence>
<organism evidence="2 3">
    <name type="scientific">Candidatus Nomurabacteria bacterium RIFCSPHIGHO2_02_FULL_35_13</name>
    <dbReference type="NCBI Taxonomy" id="1801748"/>
    <lineage>
        <taxon>Bacteria</taxon>
        <taxon>Candidatus Nomuraibacteriota</taxon>
    </lineage>
</organism>
<evidence type="ECO:0000313" key="2">
    <source>
        <dbReference type="EMBL" id="OGI71746.1"/>
    </source>
</evidence>
<keyword evidence="1" id="KW-1133">Transmembrane helix</keyword>
<dbReference type="AlphaFoldDB" id="A0A1F6VQA2"/>
<accession>A0A1F6VQA2</accession>
<reference evidence="2 3" key="1">
    <citation type="journal article" date="2016" name="Nat. Commun.">
        <title>Thousands of microbial genomes shed light on interconnected biogeochemical processes in an aquifer system.</title>
        <authorList>
            <person name="Anantharaman K."/>
            <person name="Brown C.T."/>
            <person name="Hug L.A."/>
            <person name="Sharon I."/>
            <person name="Castelle C.J."/>
            <person name="Probst A.J."/>
            <person name="Thomas B.C."/>
            <person name="Singh A."/>
            <person name="Wilkins M.J."/>
            <person name="Karaoz U."/>
            <person name="Brodie E.L."/>
            <person name="Williams K.H."/>
            <person name="Hubbard S.S."/>
            <person name="Banfield J.F."/>
        </authorList>
    </citation>
    <scope>NUCLEOTIDE SEQUENCE [LARGE SCALE GENOMIC DNA]</scope>
</reference>
<dbReference type="STRING" id="1801748.A3B84_01140"/>
<proteinExistence type="predicted"/>
<dbReference type="EMBL" id="MFTY01000002">
    <property type="protein sequence ID" value="OGI71746.1"/>
    <property type="molecule type" value="Genomic_DNA"/>
</dbReference>
<evidence type="ECO:0000256" key="1">
    <source>
        <dbReference type="SAM" id="Phobius"/>
    </source>
</evidence>
<keyword evidence="1" id="KW-0812">Transmembrane</keyword>
<gene>
    <name evidence="2" type="ORF">A3B84_01140</name>
</gene>
<comment type="caution">
    <text evidence="2">The sequence shown here is derived from an EMBL/GenBank/DDBJ whole genome shotgun (WGS) entry which is preliminary data.</text>
</comment>
<evidence type="ECO:0000313" key="3">
    <source>
        <dbReference type="Proteomes" id="UP000177112"/>
    </source>
</evidence>
<feature type="transmembrane region" description="Helical" evidence="1">
    <location>
        <begin position="21"/>
        <end position="42"/>
    </location>
</feature>
<protein>
    <submittedName>
        <fullName evidence="2">Uncharacterized protein</fullName>
    </submittedName>
</protein>